<dbReference type="GO" id="GO:0016491">
    <property type="term" value="F:oxidoreductase activity"/>
    <property type="evidence" value="ECO:0007669"/>
    <property type="project" value="InterPro"/>
</dbReference>
<dbReference type="HAMAP" id="MF_01211">
    <property type="entry name" value="DHODB_Fe_S_bind"/>
    <property type="match status" value="1"/>
</dbReference>
<evidence type="ECO:0000259" key="12">
    <source>
        <dbReference type="PROSITE" id="PS51384"/>
    </source>
</evidence>
<dbReference type="InterPro" id="IPR023455">
    <property type="entry name" value="Dihydroorotate_DHASE_ETsu"/>
</dbReference>
<evidence type="ECO:0000256" key="2">
    <source>
        <dbReference type="ARBA" id="ARBA00022448"/>
    </source>
</evidence>
<keyword evidence="10" id="KW-0411">Iron-sulfur</keyword>
<evidence type="ECO:0000256" key="5">
    <source>
        <dbReference type="ARBA" id="ARBA00022723"/>
    </source>
</evidence>
<dbReference type="PRINTS" id="PR00409">
    <property type="entry name" value="PHDIOXRDTASE"/>
</dbReference>
<dbReference type="GO" id="GO:0006221">
    <property type="term" value="P:pyrimidine nucleotide biosynthetic process"/>
    <property type="evidence" value="ECO:0007669"/>
    <property type="project" value="UniProtKB-KW"/>
</dbReference>
<dbReference type="InterPro" id="IPR017938">
    <property type="entry name" value="Riboflavin_synthase-like_b-brl"/>
</dbReference>
<keyword evidence="3" id="KW-0285">Flavoprotein</keyword>
<dbReference type="InterPro" id="IPR019480">
    <property type="entry name" value="Dihydroorotate_DH_Fe-S-bd"/>
</dbReference>
<evidence type="ECO:0000256" key="10">
    <source>
        <dbReference type="ARBA" id="ARBA00023014"/>
    </source>
</evidence>
<dbReference type="InterPro" id="IPR037117">
    <property type="entry name" value="Dihydroorotate_DH_ele_sf"/>
</dbReference>
<keyword evidence="4" id="KW-0001">2Fe-2S</keyword>
<dbReference type="Pfam" id="PF10418">
    <property type="entry name" value="DHODB_Fe-S_bind"/>
    <property type="match status" value="1"/>
</dbReference>
<protein>
    <submittedName>
        <fullName evidence="13">Dihydroorotate dehydrogenase B (NAD(+)), electron transfer subunit</fullName>
    </submittedName>
</protein>
<proteinExistence type="inferred from homology"/>
<evidence type="ECO:0000256" key="1">
    <source>
        <dbReference type="ARBA" id="ARBA00006422"/>
    </source>
</evidence>
<keyword evidence="6" id="KW-0274">FAD</keyword>
<keyword evidence="2" id="KW-0813">Transport</keyword>
<comment type="caution">
    <text evidence="13">The sequence shown here is derived from an EMBL/GenBank/DDBJ whole genome shotgun (WGS) entry which is preliminary data.</text>
</comment>
<name>A0A645C534_9ZZZZ</name>
<dbReference type="GO" id="GO:0051537">
    <property type="term" value="F:2 iron, 2 sulfur cluster binding"/>
    <property type="evidence" value="ECO:0007669"/>
    <property type="project" value="UniProtKB-KW"/>
</dbReference>
<dbReference type="InterPro" id="IPR008333">
    <property type="entry name" value="Cbr1-like_FAD-bd_dom"/>
</dbReference>
<sequence length="256" mass="27677">MNLPKTLETAVVIANAEVSPNIKKLVIYAPQMAPQANPGQFVHLKVSSGNDPLLRRPFSIGAVNLNDNSLSIYYRIVGRGTDMMARLKQNDVVDCLGPLGRGFELTGKRPLLIGGGMGIAPLLFLAERLCPRPSHVLIGGRTETELFWQSLFKESCERIVMTTDDGSVGMRGTTVDVLPDLLVENVDMIYACGPKIMMQGVAEQARKAGVPCQVSLEEHMACGLGACLSCTCQAADGTRKKVCADGPVFWAEEVVW</sequence>
<dbReference type="Pfam" id="PF00970">
    <property type="entry name" value="FAD_binding_6"/>
    <property type="match status" value="1"/>
</dbReference>
<evidence type="ECO:0000256" key="8">
    <source>
        <dbReference type="ARBA" id="ARBA00022982"/>
    </source>
</evidence>
<feature type="domain" description="FAD-binding FR-type" evidence="12">
    <location>
        <begin position="5"/>
        <end position="105"/>
    </location>
</feature>
<organism evidence="13">
    <name type="scientific">bioreactor metagenome</name>
    <dbReference type="NCBI Taxonomy" id="1076179"/>
    <lineage>
        <taxon>unclassified sequences</taxon>
        <taxon>metagenomes</taxon>
        <taxon>ecological metagenomes</taxon>
    </lineage>
</organism>
<dbReference type="GO" id="GO:0046872">
    <property type="term" value="F:metal ion binding"/>
    <property type="evidence" value="ECO:0007669"/>
    <property type="project" value="UniProtKB-KW"/>
</dbReference>
<evidence type="ECO:0000256" key="3">
    <source>
        <dbReference type="ARBA" id="ARBA00022630"/>
    </source>
</evidence>
<comment type="similarity">
    <text evidence="1">Belongs to the PyrK family.</text>
</comment>
<keyword evidence="9" id="KW-0408">Iron</keyword>
<dbReference type="InterPro" id="IPR017927">
    <property type="entry name" value="FAD-bd_FR_type"/>
</dbReference>
<dbReference type="InterPro" id="IPR050353">
    <property type="entry name" value="PyrK_electron_transfer"/>
</dbReference>
<keyword evidence="8" id="KW-0249">Electron transport</keyword>
<dbReference type="AlphaFoldDB" id="A0A645C534"/>
<gene>
    <name evidence="13" type="primary">pyrK_34</name>
    <name evidence="13" type="ORF">SDC9_119882</name>
</gene>
<dbReference type="SUPFAM" id="SSF52343">
    <property type="entry name" value="Ferredoxin reductase-like, C-terminal NADP-linked domain"/>
    <property type="match status" value="1"/>
</dbReference>
<evidence type="ECO:0000256" key="6">
    <source>
        <dbReference type="ARBA" id="ARBA00022827"/>
    </source>
</evidence>
<dbReference type="InterPro" id="IPR001433">
    <property type="entry name" value="OxRdtase_FAD/NAD-bd"/>
</dbReference>
<comment type="cofactor">
    <cofactor evidence="11">
        <name>[2Fe-2S] cluster</name>
        <dbReference type="ChEBI" id="CHEBI:190135"/>
    </cofactor>
</comment>
<evidence type="ECO:0000256" key="11">
    <source>
        <dbReference type="ARBA" id="ARBA00034078"/>
    </source>
</evidence>
<reference evidence="13" key="1">
    <citation type="submission" date="2019-08" db="EMBL/GenBank/DDBJ databases">
        <authorList>
            <person name="Kucharzyk K."/>
            <person name="Murdoch R.W."/>
            <person name="Higgins S."/>
            <person name="Loffler F."/>
        </authorList>
    </citation>
    <scope>NUCLEOTIDE SEQUENCE</scope>
</reference>
<evidence type="ECO:0000256" key="9">
    <source>
        <dbReference type="ARBA" id="ARBA00023004"/>
    </source>
</evidence>
<dbReference type="Gene3D" id="2.40.30.10">
    <property type="entry name" value="Translation factors"/>
    <property type="match status" value="1"/>
</dbReference>
<evidence type="ECO:0000313" key="13">
    <source>
        <dbReference type="EMBL" id="MPM72906.1"/>
    </source>
</evidence>
<evidence type="ECO:0000256" key="7">
    <source>
        <dbReference type="ARBA" id="ARBA00022975"/>
    </source>
</evidence>
<dbReference type="InterPro" id="IPR012165">
    <property type="entry name" value="Cyt_c3_hydrogenase_gsu"/>
</dbReference>
<dbReference type="Gene3D" id="3.40.50.80">
    <property type="entry name" value="Nucleotide-binding domain of ferredoxin-NADP reductase (FNR) module"/>
    <property type="match status" value="1"/>
</dbReference>
<dbReference type="EMBL" id="VSSQ01025030">
    <property type="protein sequence ID" value="MPM72906.1"/>
    <property type="molecule type" value="Genomic_DNA"/>
</dbReference>
<dbReference type="PIRSF" id="PIRSF006816">
    <property type="entry name" value="Cyc3_hyd_g"/>
    <property type="match status" value="1"/>
</dbReference>
<accession>A0A645C534</accession>
<dbReference type="GO" id="GO:0050660">
    <property type="term" value="F:flavin adenine dinucleotide binding"/>
    <property type="evidence" value="ECO:0007669"/>
    <property type="project" value="InterPro"/>
</dbReference>
<dbReference type="Pfam" id="PF00175">
    <property type="entry name" value="NAD_binding_1"/>
    <property type="match status" value="1"/>
</dbReference>
<dbReference type="PROSITE" id="PS51384">
    <property type="entry name" value="FAD_FR"/>
    <property type="match status" value="1"/>
</dbReference>
<dbReference type="Gene3D" id="2.10.240.10">
    <property type="entry name" value="Dihydroorotate dehydrogenase, electron transfer subunit"/>
    <property type="match status" value="1"/>
</dbReference>
<keyword evidence="7" id="KW-0665">Pyrimidine biosynthesis</keyword>
<evidence type="ECO:0000256" key="4">
    <source>
        <dbReference type="ARBA" id="ARBA00022714"/>
    </source>
</evidence>
<dbReference type="CDD" id="cd06218">
    <property type="entry name" value="DHOD_e_trans"/>
    <property type="match status" value="1"/>
</dbReference>
<keyword evidence="5" id="KW-0479">Metal-binding</keyword>
<dbReference type="SUPFAM" id="SSF63380">
    <property type="entry name" value="Riboflavin synthase domain-like"/>
    <property type="match status" value="1"/>
</dbReference>
<dbReference type="PANTHER" id="PTHR43513">
    <property type="entry name" value="DIHYDROOROTATE DEHYDROGENASE B (NAD(+)), ELECTRON TRANSFER SUBUNIT"/>
    <property type="match status" value="1"/>
</dbReference>
<dbReference type="PANTHER" id="PTHR43513:SF3">
    <property type="entry name" value="DIHYDROOROTATE DEHYDROGENASE B (NAD(+)), ELECTRON TRANSFER SUBUNIT-RELATED"/>
    <property type="match status" value="1"/>
</dbReference>
<dbReference type="InterPro" id="IPR039261">
    <property type="entry name" value="FNR_nucleotide-bd"/>
</dbReference>